<organism evidence="8 9">
    <name type="scientific">Phocaeicola massiliensis B84634 = Timone 84634 = DSM 17679 = JCM 13223</name>
    <dbReference type="NCBI Taxonomy" id="1121098"/>
    <lineage>
        <taxon>Bacteria</taxon>
        <taxon>Pseudomonadati</taxon>
        <taxon>Bacteroidota</taxon>
        <taxon>Bacteroidia</taxon>
        <taxon>Bacteroidales</taxon>
        <taxon>Bacteroidaceae</taxon>
        <taxon>Phocaeicola</taxon>
    </lineage>
</organism>
<dbReference type="OrthoDB" id="9814535at2"/>
<evidence type="ECO:0000313" key="9">
    <source>
        <dbReference type="Proteomes" id="UP000017831"/>
    </source>
</evidence>
<feature type="signal peptide" evidence="6">
    <location>
        <begin position="1"/>
        <end position="24"/>
    </location>
</feature>
<keyword evidence="2" id="KW-0812">Transmembrane</keyword>
<feature type="domain" description="Bacterial surface antigen (D15)" evidence="7">
    <location>
        <begin position="428"/>
        <end position="777"/>
    </location>
</feature>
<sequence>MTRIKKRRIHTDLLLLTAFLCLLAGCSTTKNLPEGETLYVGVKNINVINEDKTPAGVQTLEEVEAALSYPPNNAILGSNSLRFPIPFGLWIYNDFVKYQEKKGVGHWIFNKLGSTPVYVSTVNPETRVKVATNLLRDYGFFNGSVSYSVDTLKNPRKAKLNYEINMANPYYLDSIAYLKYPARADSLIRATYNQRILRKGDNFSVLKLEEERQRLSTLFRNNGYYYFRPEFTTFRADTLRNPGFVSLQVVPQKGVPAEARRPYYIGKTSVYLTGYKGEQPTDSLTFADMTIHYHGKKPGIRELVLRKRFLYKEGQLYSQIRQTYTQEALARLGIFKYTEFRYTPKNTRPDCDTLNVKVNAMFDLPYDGELEFNVTTKSTDQTGPGAIFSLSRRNFMRTAAKLSFQLKGSYEWQTASNSVAGDKSKMNSYELGASFSLDYPRLLLPWMKNKSNRFLFPSHTSFKLYVDQLNRARFFKMLSFGGTVSYDFQPSRTWKHTVTPFRLAFNTLQHTTSEFDSIINVNKSLALSLGNQFIPAMSYTFTYDNAPLKKRHNLWWETSFTSAGNVTSLVYAAFGKRMKEKGKELLGSPFAQFLKMTSEIRCLFKVGEKQHIATRLMGGVLYAYGNQTVAPYSEQFYIGGANSIRAFTVRSIGPGTFHPNADNRYGYIDETGDVKLEANIEYRFPILGDLYGATFLDAGNVWLMKKDEARPGGELTMRNFAKSVALGTGVGLRYDLTFLVIRLDLGIALHAPYDTGKSGYYNIPKFKDGLGLHFAIGYPF</sequence>
<feature type="chain" id="PRO_5004679287" description="Bacterial surface antigen (D15) domain-containing protein" evidence="6">
    <location>
        <begin position="25"/>
        <end position="780"/>
    </location>
</feature>
<comment type="caution">
    <text evidence="8">The sequence shown here is derived from an EMBL/GenBank/DDBJ whole genome shotgun (WGS) entry which is preliminary data.</text>
</comment>
<keyword evidence="5" id="KW-0998">Cell outer membrane</keyword>
<dbReference type="InterPro" id="IPR000184">
    <property type="entry name" value="Bac_surfAg_D15"/>
</dbReference>
<dbReference type="PANTHER" id="PTHR12815">
    <property type="entry name" value="SORTING AND ASSEMBLY MACHINERY SAMM50 PROTEIN FAMILY MEMBER"/>
    <property type="match status" value="1"/>
</dbReference>
<protein>
    <recommendedName>
        <fullName evidence="7">Bacterial surface antigen (D15) domain-containing protein</fullName>
    </recommendedName>
</protein>
<dbReference type="STRING" id="1121098.HMPREF1534_02344"/>
<dbReference type="AlphaFoldDB" id="U6RDB5"/>
<proteinExistence type="predicted"/>
<accession>U6RDB5</accession>
<gene>
    <name evidence="8" type="ORF">HMPREF1534_02344</name>
</gene>
<dbReference type="RefSeq" id="WP_005941209.1">
    <property type="nucleotide sequence ID" value="NZ_KB890325.1"/>
</dbReference>
<name>U6RDB5_9BACT</name>
<evidence type="ECO:0000256" key="3">
    <source>
        <dbReference type="ARBA" id="ARBA00022729"/>
    </source>
</evidence>
<evidence type="ECO:0000259" key="7">
    <source>
        <dbReference type="Pfam" id="PF01103"/>
    </source>
</evidence>
<dbReference type="Gene3D" id="2.40.160.50">
    <property type="entry name" value="membrane protein fhac: a member of the omp85/tpsb transporter family"/>
    <property type="match status" value="1"/>
</dbReference>
<dbReference type="Pfam" id="PF01103">
    <property type="entry name" value="Omp85"/>
    <property type="match status" value="1"/>
</dbReference>
<dbReference type="PANTHER" id="PTHR12815:SF47">
    <property type="entry name" value="TRANSLOCATION AND ASSEMBLY MODULE SUBUNIT TAMA"/>
    <property type="match status" value="1"/>
</dbReference>
<evidence type="ECO:0000256" key="2">
    <source>
        <dbReference type="ARBA" id="ARBA00022692"/>
    </source>
</evidence>
<dbReference type="eggNOG" id="COG4775">
    <property type="taxonomic scope" value="Bacteria"/>
</dbReference>
<keyword evidence="3 6" id="KW-0732">Signal</keyword>
<dbReference type="GO" id="GO:0019867">
    <property type="term" value="C:outer membrane"/>
    <property type="evidence" value="ECO:0007669"/>
    <property type="project" value="InterPro"/>
</dbReference>
<dbReference type="PROSITE" id="PS51257">
    <property type="entry name" value="PROKAR_LIPOPROTEIN"/>
    <property type="match status" value="1"/>
</dbReference>
<dbReference type="EMBL" id="AQHY01000026">
    <property type="protein sequence ID" value="EOA54465.1"/>
    <property type="molecule type" value="Genomic_DNA"/>
</dbReference>
<dbReference type="InterPro" id="IPR039910">
    <property type="entry name" value="D15-like"/>
</dbReference>
<keyword evidence="9" id="KW-1185">Reference proteome</keyword>
<comment type="subcellular location">
    <subcellularLocation>
        <location evidence="1">Membrane</location>
    </subcellularLocation>
</comment>
<dbReference type="GeneID" id="60061719"/>
<keyword evidence="4" id="KW-0472">Membrane</keyword>
<evidence type="ECO:0000256" key="1">
    <source>
        <dbReference type="ARBA" id="ARBA00004370"/>
    </source>
</evidence>
<dbReference type="Proteomes" id="UP000017831">
    <property type="component" value="Unassembled WGS sequence"/>
</dbReference>
<evidence type="ECO:0000256" key="4">
    <source>
        <dbReference type="ARBA" id="ARBA00023136"/>
    </source>
</evidence>
<evidence type="ECO:0000256" key="5">
    <source>
        <dbReference type="ARBA" id="ARBA00023237"/>
    </source>
</evidence>
<dbReference type="PATRIC" id="fig|1121098.3.peg.2385"/>
<evidence type="ECO:0000313" key="8">
    <source>
        <dbReference type="EMBL" id="EOA54465.1"/>
    </source>
</evidence>
<reference evidence="8 9" key="1">
    <citation type="submission" date="2013-04" db="EMBL/GenBank/DDBJ databases">
        <title>The Genome Sequence of Bacteroides massiliensis DSM 17679.</title>
        <authorList>
            <consortium name="The Broad Institute Genomics Platform"/>
            <person name="Earl A."/>
            <person name="Ward D."/>
            <person name="Feldgarden M."/>
            <person name="Gevers D."/>
            <person name="Martens E."/>
            <person name="Fenner L."/>
            <person name="Roux V."/>
            <person name="Mallet M.N."/>
            <person name="Raoult D."/>
            <person name="Walker B."/>
            <person name="Young S."/>
            <person name="Zeng Q."/>
            <person name="Gargeya S."/>
            <person name="Fitzgerald M."/>
            <person name="Haas B."/>
            <person name="Abouelleil A."/>
            <person name="Allen A.W."/>
            <person name="Alvarado L."/>
            <person name="Arachchi H.M."/>
            <person name="Berlin A.M."/>
            <person name="Chapman S.B."/>
            <person name="Gainer-Dewar J."/>
            <person name="Goldberg J."/>
            <person name="Griggs A."/>
            <person name="Gujja S."/>
            <person name="Hansen M."/>
            <person name="Howarth C."/>
            <person name="Imamovic A."/>
            <person name="Ireland A."/>
            <person name="Larimer J."/>
            <person name="McCowan C."/>
            <person name="Murphy C."/>
            <person name="Pearson M."/>
            <person name="Poon T.W."/>
            <person name="Priest M."/>
            <person name="Roberts A."/>
            <person name="Saif S."/>
            <person name="Shea T."/>
            <person name="Sisk P."/>
            <person name="Sykes S."/>
            <person name="Wortman J."/>
            <person name="Nusbaum C."/>
            <person name="Birren B."/>
        </authorList>
    </citation>
    <scope>NUCLEOTIDE SEQUENCE [LARGE SCALE GENOMIC DNA]</scope>
    <source>
        <strain evidence="9">B84634 / Timone 84634 / DSM 17679 / JCM 13223</strain>
    </source>
</reference>
<dbReference type="HOGENOM" id="CLU_010929_0_0_10"/>
<evidence type="ECO:0000256" key="6">
    <source>
        <dbReference type="SAM" id="SignalP"/>
    </source>
</evidence>